<sequence length="163" mass="18110">MKIEIQHAKLLIGAILCAAVALVITFWRLTPHVDDQQAMILPPVATHQADNMPTQIVGNIFKSSREFGKTDAEESPVEPVKQEKTATSYKLLGIFLQDDQNKAIFVSGAEKRVLTVGEELPDVGQITHIERNKVTILAQDGLAQEWLLFPTGNHDKLKDSEKQ</sequence>
<keyword evidence="4" id="KW-0997">Cell inner membrane</keyword>
<evidence type="ECO:0000256" key="3">
    <source>
        <dbReference type="ARBA" id="ARBA00022475"/>
    </source>
</evidence>
<reference evidence="11 12" key="1">
    <citation type="journal article" date="2018" name="Front. Microbiol.">
        <title>Phylogeny of Vibrio vulnificus from the Analysis of the Core-Genome: Implications for Intra-Species Taxonomy.</title>
        <authorList>
            <person name="Roig F.J."/>
            <person name="Gonzalez-Candelas F."/>
            <person name="Sanjuan E."/>
            <person name="Fouz B."/>
            <person name="Feil E.J."/>
            <person name="Llorens C."/>
            <person name="Baker-Austin C."/>
            <person name="Oliver J.D."/>
            <person name="Danin-Poleg Y."/>
            <person name="Gibas C.J."/>
            <person name="Kashi Y."/>
            <person name="Gulig P.A."/>
            <person name="Morrison S.S."/>
            <person name="Amaro C."/>
        </authorList>
    </citation>
    <scope>NUCLEOTIDE SEQUENCE [LARGE SCALE GENOMIC DNA]</scope>
    <source>
        <strain evidence="11 12">CECT4608</strain>
    </source>
</reference>
<evidence type="ECO:0000256" key="6">
    <source>
        <dbReference type="ARBA" id="ARBA00022927"/>
    </source>
</evidence>
<feature type="domain" description="Type II secretion system protein GspC N-terminal" evidence="10">
    <location>
        <begin position="12"/>
        <end position="138"/>
    </location>
</feature>
<comment type="caution">
    <text evidence="11">The sequence shown here is derived from an EMBL/GenBank/DDBJ whole genome shotgun (WGS) entry which is preliminary data.</text>
</comment>
<evidence type="ECO:0000313" key="12">
    <source>
        <dbReference type="Proteomes" id="UP000237466"/>
    </source>
</evidence>
<keyword evidence="6" id="KW-0653">Protein transport</keyword>
<evidence type="ECO:0000256" key="1">
    <source>
        <dbReference type="ARBA" id="ARBA00004533"/>
    </source>
</evidence>
<organism evidence="11 12">
    <name type="scientific">Vibrio vulnificus</name>
    <dbReference type="NCBI Taxonomy" id="672"/>
    <lineage>
        <taxon>Bacteria</taxon>
        <taxon>Pseudomonadati</taxon>
        <taxon>Pseudomonadota</taxon>
        <taxon>Gammaproteobacteria</taxon>
        <taxon>Vibrionales</taxon>
        <taxon>Vibrionaceae</taxon>
        <taxon>Vibrio</taxon>
    </lineage>
</organism>
<dbReference type="GO" id="GO:0015031">
    <property type="term" value="P:protein transport"/>
    <property type="evidence" value="ECO:0007669"/>
    <property type="project" value="UniProtKB-KW"/>
</dbReference>
<name>A0A2S3R5Y2_VIBVL</name>
<dbReference type="AlphaFoldDB" id="A0A2S3R5Y2"/>
<protein>
    <recommendedName>
        <fullName evidence="10">Type II secretion system protein GspC N-terminal domain-containing protein</fullName>
    </recommendedName>
</protein>
<proteinExistence type="predicted"/>
<evidence type="ECO:0000256" key="8">
    <source>
        <dbReference type="ARBA" id="ARBA00023136"/>
    </source>
</evidence>
<gene>
    <name evidence="11" type="ORF">CRN52_06490</name>
</gene>
<evidence type="ECO:0000256" key="2">
    <source>
        <dbReference type="ARBA" id="ARBA00022448"/>
    </source>
</evidence>
<evidence type="ECO:0000256" key="4">
    <source>
        <dbReference type="ARBA" id="ARBA00022519"/>
    </source>
</evidence>
<keyword evidence="2" id="KW-0813">Transport</keyword>
<dbReference type="GO" id="GO:0005886">
    <property type="term" value="C:plasma membrane"/>
    <property type="evidence" value="ECO:0007669"/>
    <property type="project" value="UniProtKB-SubCell"/>
</dbReference>
<evidence type="ECO:0000313" key="11">
    <source>
        <dbReference type="EMBL" id="POB49112.1"/>
    </source>
</evidence>
<evidence type="ECO:0000256" key="5">
    <source>
        <dbReference type="ARBA" id="ARBA00022692"/>
    </source>
</evidence>
<keyword evidence="7 9" id="KW-1133">Transmembrane helix</keyword>
<keyword evidence="5 9" id="KW-0812">Transmembrane</keyword>
<keyword evidence="8 9" id="KW-0472">Membrane</keyword>
<evidence type="ECO:0000259" key="10">
    <source>
        <dbReference type="Pfam" id="PF11356"/>
    </source>
</evidence>
<evidence type="ECO:0000256" key="9">
    <source>
        <dbReference type="SAM" id="Phobius"/>
    </source>
</evidence>
<evidence type="ECO:0000256" key="7">
    <source>
        <dbReference type="ARBA" id="ARBA00022989"/>
    </source>
</evidence>
<dbReference type="RefSeq" id="WP_045589931.1">
    <property type="nucleotide sequence ID" value="NZ_JAERHH010000001.1"/>
</dbReference>
<comment type="subcellular location">
    <subcellularLocation>
        <location evidence="1">Cell inner membrane</location>
    </subcellularLocation>
</comment>
<dbReference type="Proteomes" id="UP000237466">
    <property type="component" value="Unassembled WGS sequence"/>
</dbReference>
<dbReference type="InterPro" id="IPR024961">
    <property type="entry name" value="T2SS_GspC_N"/>
</dbReference>
<dbReference type="EMBL" id="PDGH01000054">
    <property type="protein sequence ID" value="POB49112.1"/>
    <property type="molecule type" value="Genomic_DNA"/>
</dbReference>
<keyword evidence="3" id="KW-1003">Cell membrane</keyword>
<feature type="transmembrane region" description="Helical" evidence="9">
    <location>
        <begin position="7"/>
        <end position="27"/>
    </location>
</feature>
<dbReference type="Pfam" id="PF11356">
    <property type="entry name" value="T2SSC"/>
    <property type="match status" value="1"/>
</dbReference>
<accession>A0A2S3R5Y2</accession>